<accession>A0ABR5D0X0</accession>
<proteinExistence type="predicted"/>
<dbReference type="Proteomes" id="UP000032564">
    <property type="component" value="Unassembled WGS sequence"/>
</dbReference>
<sequence>MGQAEMGYLNSLNNTPNFTPFMAPVELACLAGREGKWNKRCLDSYSRRCGTRRIVTFAAQDITLEAVISALIPVFSQDLVKTLCRAPLTGRFKFRCLMPLQQSLFKTT</sequence>
<evidence type="ECO:0000313" key="1">
    <source>
        <dbReference type="EMBL" id="KJF70666.1"/>
    </source>
</evidence>
<name>A0ABR5D0X0_9HYPH</name>
<evidence type="ECO:0000313" key="2">
    <source>
        <dbReference type="Proteomes" id="UP000032564"/>
    </source>
</evidence>
<gene>
    <name evidence="1" type="ORF">RP75_25320</name>
</gene>
<comment type="caution">
    <text evidence="1">The sequence shown here is derived from an EMBL/GenBank/DDBJ whole genome shotgun (WGS) entry which is preliminary data.</text>
</comment>
<protein>
    <submittedName>
        <fullName evidence="1">Uncharacterized protein</fullName>
    </submittedName>
</protein>
<reference evidence="1 2" key="1">
    <citation type="submission" date="2014-12" db="EMBL/GenBank/DDBJ databases">
        <authorList>
            <person name="Kuzmanovic N."/>
            <person name="Pulawska J."/>
            <person name="Obradovic A."/>
        </authorList>
    </citation>
    <scope>NUCLEOTIDE SEQUENCE [LARGE SCALE GENOMIC DNA]</scope>
    <source>
        <strain evidence="1 2">KFB 330</strain>
    </source>
</reference>
<keyword evidence="2" id="KW-1185">Reference proteome</keyword>
<organism evidence="1 2">
    <name type="scientific">Agrobacterium arsenijevicii</name>
    <dbReference type="NCBI Taxonomy" id="1585697"/>
    <lineage>
        <taxon>Bacteria</taxon>
        <taxon>Pseudomonadati</taxon>
        <taxon>Pseudomonadota</taxon>
        <taxon>Alphaproteobacteria</taxon>
        <taxon>Hyphomicrobiales</taxon>
        <taxon>Rhizobiaceae</taxon>
        <taxon>Rhizobium/Agrobacterium group</taxon>
        <taxon>Agrobacterium</taxon>
    </lineage>
</organism>
<dbReference type="EMBL" id="JWIT01000029">
    <property type="protein sequence ID" value="KJF70666.1"/>
    <property type="molecule type" value="Genomic_DNA"/>
</dbReference>